<name>W8TL88_PEPAC</name>
<dbReference type="Proteomes" id="UP000019591">
    <property type="component" value="Chromosome"/>
</dbReference>
<dbReference type="EMBL" id="CP007452">
    <property type="protein sequence ID" value="AHM56967.1"/>
    <property type="molecule type" value="Genomic_DNA"/>
</dbReference>
<reference evidence="1 2" key="1">
    <citation type="journal article" date="2014" name="Genome Announc.">
        <title>Complete Genome Sequence of Amino Acid-Utilizing Eubacterium acidaminophilum al-2 (DSM 3953).</title>
        <authorList>
            <person name="Poehlein A."/>
            <person name="Andreesen J.R."/>
            <person name="Daniel R."/>
        </authorList>
    </citation>
    <scope>NUCLEOTIDE SEQUENCE [LARGE SCALE GENOMIC DNA]</scope>
    <source>
        <strain evidence="1 2">DSM 3953</strain>
    </source>
</reference>
<gene>
    <name evidence="1" type="ORF">EAL2_c16720</name>
</gene>
<evidence type="ECO:0000313" key="1">
    <source>
        <dbReference type="EMBL" id="AHM56967.1"/>
    </source>
</evidence>
<protein>
    <submittedName>
        <fullName evidence="1">Uncharacterized protein</fullName>
    </submittedName>
</protein>
<accession>W8TL88</accession>
<keyword evidence="2" id="KW-1185">Reference proteome</keyword>
<dbReference type="HOGENOM" id="CLU_2368627_0_0_9"/>
<dbReference type="RefSeq" id="WP_025435938.1">
    <property type="nucleotide sequence ID" value="NZ_CP007452.1"/>
</dbReference>
<evidence type="ECO:0000313" key="2">
    <source>
        <dbReference type="Proteomes" id="UP000019591"/>
    </source>
</evidence>
<proteinExistence type="predicted"/>
<dbReference type="eggNOG" id="ENOG50343S0">
    <property type="taxonomic scope" value="Bacteria"/>
</dbReference>
<dbReference type="PATRIC" id="fig|1286171.3.peg.1623"/>
<dbReference type="KEGG" id="eac:EAL2_c16720"/>
<organism evidence="1 2">
    <name type="scientific">Peptoclostridium acidaminophilum DSM 3953</name>
    <dbReference type="NCBI Taxonomy" id="1286171"/>
    <lineage>
        <taxon>Bacteria</taxon>
        <taxon>Bacillati</taxon>
        <taxon>Bacillota</taxon>
        <taxon>Clostridia</taxon>
        <taxon>Peptostreptococcales</taxon>
        <taxon>Peptoclostridiaceae</taxon>
        <taxon>Peptoclostridium</taxon>
    </lineage>
</organism>
<sequence>MSNIIDKAKDVRAILSNIEKMDEMGERLEKFAMSYPKSHVVLKCVNPNEDIDITNDYEVTCEDLKAVMESKKDAYVESLKELIKEEEQAAEAPGA</sequence>
<dbReference type="OrthoDB" id="9932948at2"/>
<dbReference type="AlphaFoldDB" id="W8TL88"/>